<name>A0ABY8TQ78_TETOB</name>
<protein>
    <recommendedName>
        <fullName evidence="4">SBP-type domain-containing protein</fullName>
    </recommendedName>
</protein>
<feature type="domain" description="SBP-type" evidence="4">
    <location>
        <begin position="3"/>
        <end position="84"/>
    </location>
</feature>
<keyword evidence="2" id="KW-0863">Zinc-finger</keyword>
<dbReference type="PANTHER" id="PTHR31251">
    <property type="entry name" value="SQUAMOSA PROMOTER-BINDING-LIKE PROTEIN 4"/>
    <property type="match status" value="1"/>
</dbReference>
<evidence type="ECO:0000313" key="5">
    <source>
        <dbReference type="EMBL" id="WIA09633.1"/>
    </source>
</evidence>
<keyword evidence="6" id="KW-1185">Reference proteome</keyword>
<dbReference type="Pfam" id="PF03110">
    <property type="entry name" value="SBP"/>
    <property type="match status" value="1"/>
</dbReference>
<sequence>MSARCCQAEGCTEDLVALGKPYFLKKKICDQHMRAEEVHKAGCGDSLWRFCQQCGRLEPLSNFDGTKRNCPAALPAAAAAAAAVLPATVTYAMGQPRLTSNTPGCASACNPAAADRLQALTSQMAQMQAMLLQMQQSLEIARRL</sequence>
<evidence type="ECO:0000313" key="6">
    <source>
        <dbReference type="Proteomes" id="UP001244341"/>
    </source>
</evidence>
<gene>
    <name evidence="5" type="ORF">OEZ85_009021</name>
</gene>
<evidence type="ECO:0000256" key="3">
    <source>
        <dbReference type="ARBA" id="ARBA00022833"/>
    </source>
</evidence>
<evidence type="ECO:0000256" key="1">
    <source>
        <dbReference type="ARBA" id="ARBA00022723"/>
    </source>
</evidence>
<keyword evidence="1" id="KW-0479">Metal-binding</keyword>
<dbReference type="InterPro" id="IPR044817">
    <property type="entry name" value="SBP-like"/>
</dbReference>
<dbReference type="EMBL" id="CP126208">
    <property type="protein sequence ID" value="WIA09633.1"/>
    <property type="molecule type" value="Genomic_DNA"/>
</dbReference>
<evidence type="ECO:0000259" key="4">
    <source>
        <dbReference type="PROSITE" id="PS51141"/>
    </source>
</evidence>
<dbReference type="Proteomes" id="UP001244341">
    <property type="component" value="Chromosome 1b"/>
</dbReference>
<dbReference type="PANTHER" id="PTHR31251:SF169">
    <property type="entry name" value="SQUAMOSA PROMOTER-BINDING-LIKE PROTEIN 8"/>
    <property type="match status" value="1"/>
</dbReference>
<dbReference type="SUPFAM" id="SSF103612">
    <property type="entry name" value="SBT domain"/>
    <property type="match status" value="1"/>
</dbReference>
<organism evidence="5 6">
    <name type="scientific">Tetradesmus obliquus</name>
    <name type="common">Green alga</name>
    <name type="synonym">Acutodesmus obliquus</name>
    <dbReference type="NCBI Taxonomy" id="3088"/>
    <lineage>
        <taxon>Eukaryota</taxon>
        <taxon>Viridiplantae</taxon>
        <taxon>Chlorophyta</taxon>
        <taxon>core chlorophytes</taxon>
        <taxon>Chlorophyceae</taxon>
        <taxon>CS clade</taxon>
        <taxon>Sphaeropleales</taxon>
        <taxon>Scenedesmaceae</taxon>
        <taxon>Tetradesmus</taxon>
    </lineage>
</organism>
<dbReference type="Gene3D" id="4.10.1100.10">
    <property type="entry name" value="Transcription factor, SBP-box domain"/>
    <property type="match status" value="1"/>
</dbReference>
<reference evidence="5 6" key="1">
    <citation type="submission" date="2023-05" db="EMBL/GenBank/DDBJ databases">
        <title>A 100% complete, gapless, phased diploid assembly of the Scenedesmus obliquus UTEX 3031 genome.</title>
        <authorList>
            <person name="Biondi T.C."/>
            <person name="Hanschen E.R."/>
            <person name="Kwon T."/>
            <person name="Eng W."/>
            <person name="Kruse C.P.S."/>
            <person name="Koehler S.I."/>
            <person name="Kunde Y."/>
            <person name="Gleasner C.D."/>
            <person name="You Mak K.T."/>
            <person name="Polle J."/>
            <person name="Hovde B.T."/>
            <person name="Starkenburg S.R."/>
        </authorList>
    </citation>
    <scope>NUCLEOTIDE SEQUENCE [LARGE SCALE GENOMIC DNA]</scope>
    <source>
        <strain evidence="5 6">DOE0152z</strain>
    </source>
</reference>
<dbReference type="InterPro" id="IPR036893">
    <property type="entry name" value="SBP_sf"/>
</dbReference>
<keyword evidence="3" id="KW-0862">Zinc</keyword>
<dbReference type="InterPro" id="IPR004333">
    <property type="entry name" value="SBP_dom"/>
</dbReference>
<proteinExistence type="predicted"/>
<accession>A0ABY8TQ78</accession>
<evidence type="ECO:0000256" key="2">
    <source>
        <dbReference type="ARBA" id="ARBA00022771"/>
    </source>
</evidence>
<dbReference type="PROSITE" id="PS51141">
    <property type="entry name" value="ZF_SBP"/>
    <property type="match status" value="1"/>
</dbReference>